<reference evidence="1" key="1">
    <citation type="submission" date="2020-05" db="EMBL/GenBank/DDBJ databases">
        <authorList>
            <person name="Rincon C."/>
            <person name="Sanders R I."/>
            <person name="Robbins C."/>
            <person name="Chaturvedi A."/>
        </authorList>
    </citation>
    <scope>NUCLEOTIDE SEQUENCE</scope>
    <source>
        <strain evidence="1">CHB12</strain>
    </source>
</reference>
<proteinExistence type="predicted"/>
<gene>
    <name evidence="1" type="ORF">CHRIB12_LOCUS3456</name>
</gene>
<name>A0A916DZH4_9GLOM</name>
<accession>A0A916DZH4</accession>
<dbReference type="Proteomes" id="UP000684084">
    <property type="component" value="Unassembled WGS sequence"/>
</dbReference>
<dbReference type="OrthoDB" id="2322823at2759"/>
<dbReference type="AlphaFoldDB" id="A0A916DZH4"/>
<evidence type="ECO:0000313" key="2">
    <source>
        <dbReference type="Proteomes" id="UP000684084"/>
    </source>
</evidence>
<sequence>MGLQIYWETIIYEREKMKAQRAHLTGSMRVYVFSINLLSETEGKEATNDKVTPSLDSSSEYPFLKSNEPSFNCLGSLSSSFH</sequence>
<evidence type="ECO:0000313" key="1">
    <source>
        <dbReference type="EMBL" id="CAB5338125.1"/>
    </source>
</evidence>
<comment type="caution">
    <text evidence="1">The sequence shown here is derived from an EMBL/GenBank/DDBJ whole genome shotgun (WGS) entry which is preliminary data.</text>
</comment>
<dbReference type="EMBL" id="CAGKOT010000004">
    <property type="protein sequence ID" value="CAB5338125.1"/>
    <property type="molecule type" value="Genomic_DNA"/>
</dbReference>
<dbReference type="VEuPathDB" id="FungiDB:RhiirFUN_004481"/>
<organism evidence="1 2">
    <name type="scientific">Rhizophagus irregularis</name>
    <dbReference type="NCBI Taxonomy" id="588596"/>
    <lineage>
        <taxon>Eukaryota</taxon>
        <taxon>Fungi</taxon>
        <taxon>Fungi incertae sedis</taxon>
        <taxon>Mucoromycota</taxon>
        <taxon>Glomeromycotina</taxon>
        <taxon>Glomeromycetes</taxon>
        <taxon>Glomerales</taxon>
        <taxon>Glomeraceae</taxon>
        <taxon>Rhizophagus</taxon>
    </lineage>
</organism>
<protein>
    <submittedName>
        <fullName evidence="1">Uncharacterized protein</fullName>
    </submittedName>
</protein>